<dbReference type="GO" id="GO:0005634">
    <property type="term" value="C:nucleus"/>
    <property type="evidence" value="ECO:0007669"/>
    <property type="project" value="TreeGrafter"/>
</dbReference>
<dbReference type="InterPro" id="IPR002015">
    <property type="entry name" value="Proteasome/cyclosome_rpt"/>
</dbReference>
<evidence type="ECO:0000313" key="2">
    <source>
        <dbReference type="EMBL" id="PNG51687.1"/>
    </source>
</evidence>
<name>A0A2J7VK38_9CHLO</name>
<protein>
    <submittedName>
        <fullName evidence="2">26S proteasome non-ATPase regulatory subunit 1</fullName>
    </submittedName>
</protein>
<dbReference type="PANTHER" id="PTHR10943:SF2">
    <property type="entry name" value="26S PROTEASOME NON-ATPASE REGULATORY SUBUNIT 1"/>
    <property type="match status" value="1"/>
</dbReference>
<sequence length="83" mass="8231">QGRALMAPYLPRAGAAAGPGGGSPFSEGGALYALGLIYANHGHDMRPFLLEALRGTSNEVTQHGACLGLGARGGRRGGGGEGV</sequence>
<gene>
    <name evidence="2" type="ORF">TSOC_015505</name>
</gene>
<evidence type="ECO:0000313" key="3">
    <source>
        <dbReference type="Proteomes" id="UP000236333"/>
    </source>
</evidence>
<dbReference type="Gene3D" id="1.25.10.10">
    <property type="entry name" value="Leucine-rich Repeat Variant"/>
    <property type="match status" value="1"/>
</dbReference>
<keyword evidence="2" id="KW-0647">Proteasome</keyword>
<dbReference type="Pfam" id="PF01851">
    <property type="entry name" value="PC_rep"/>
    <property type="match status" value="1"/>
</dbReference>
<comment type="caution">
    <text evidence="2">The sequence shown here is derived from an EMBL/GenBank/DDBJ whole genome shotgun (WGS) entry which is preliminary data.</text>
</comment>
<dbReference type="GO" id="GO:0034515">
    <property type="term" value="C:proteasome storage granule"/>
    <property type="evidence" value="ECO:0007669"/>
    <property type="project" value="TreeGrafter"/>
</dbReference>
<organism evidence="2 3">
    <name type="scientific">Tetrabaena socialis</name>
    <dbReference type="NCBI Taxonomy" id="47790"/>
    <lineage>
        <taxon>Eukaryota</taxon>
        <taxon>Viridiplantae</taxon>
        <taxon>Chlorophyta</taxon>
        <taxon>core chlorophytes</taxon>
        <taxon>Chlorophyceae</taxon>
        <taxon>CS clade</taxon>
        <taxon>Chlamydomonadales</taxon>
        <taxon>Tetrabaenaceae</taxon>
        <taxon>Tetrabaena</taxon>
    </lineage>
</organism>
<dbReference type="GO" id="GO:0043161">
    <property type="term" value="P:proteasome-mediated ubiquitin-dependent protein catabolic process"/>
    <property type="evidence" value="ECO:0007669"/>
    <property type="project" value="TreeGrafter"/>
</dbReference>
<keyword evidence="1" id="KW-0677">Repeat</keyword>
<proteinExistence type="predicted"/>
<dbReference type="EMBL" id="PGGS01005832">
    <property type="protein sequence ID" value="PNG51687.1"/>
    <property type="molecule type" value="Genomic_DNA"/>
</dbReference>
<keyword evidence="3" id="KW-1185">Reference proteome</keyword>
<dbReference type="InterPro" id="IPR011989">
    <property type="entry name" value="ARM-like"/>
</dbReference>
<reference evidence="2 3" key="1">
    <citation type="journal article" date="2017" name="Mol. Biol. Evol.">
        <title>The 4-celled Tetrabaena socialis nuclear genome reveals the essential components for genetic control of cell number at the origin of multicellularity in the volvocine lineage.</title>
        <authorList>
            <person name="Featherston J."/>
            <person name="Arakaki Y."/>
            <person name="Hanschen E.R."/>
            <person name="Ferris P.J."/>
            <person name="Michod R.E."/>
            <person name="Olson B.J.S.C."/>
            <person name="Nozaki H."/>
            <person name="Durand P.M."/>
        </authorList>
    </citation>
    <scope>NUCLEOTIDE SEQUENCE [LARGE SCALE GENOMIC DNA]</scope>
    <source>
        <strain evidence="2 3">NIES-571</strain>
    </source>
</reference>
<dbReference type="PANTHER" id="PTHR10943">
    <property type="entry name" value="26S PROTEASOME NON-ATPASE REGULATORY SUBUNIT"/>
    <property type="match status" value="1"/>
</dbReference>
<dbReference type="Proteomes" id="UP000236333">
    <property type="component" value="Unassembled WGS sequence"/>
</dbReference>
<evidence type="ECO:0000256" key="1">
    <source>
        <dbReference type="ARBA" id="ARBA00022737"/>
    </source>
</evidence>
<accession>A0A2J7VK38</accession>
<dbReference type="AlphaFoldDB" id="A0A2J7VK38"/>
<feature type="non-terminal residue" evidence="2">
    <location>
        <position position="1"/>
    </location>
</feature>
<dbReference type="GO" id="GO:0008540">
    <property type="term" value="C:proteasome regulatory particle, base subcomplex"/>
    <property type="evidence" value="ECO:0007669"/>
    <property type="project" value="TreeGrafter"/>
</dbReference>
<dbReference type="OrthoDB" id="261572at2759"/>